<dbReference type="RefSeq" id="XP_045100909.1">
    <property type="nucleotide sequence ID" value="XM_045240915.1"/>
</dbReference>
<accession>H8WH22</accession>
<reference evidence="1 2" key="1">
    <citation type="journal article" date="2003" name="PLoS Biol.">
        <title>The genome sequence of Caenorhabditis briggsae: a platform for comparative genomics.</title>
        <authorList>
            <person name="Stein L.D."/>
            <person name="Bao Z."/>
            <person name="Blasiar D."/>
            <person name="Blumenthal T."/>
            <person name="Brent M.R."/>
            <person name="Chen N."/>
            <person name="Chinwalla A."/>
            <person name="Clarke L."/>
            <person name="Clee C."/>
            <person name="Coghlan A."/>
            <person name="Coulson A."/>
            <person name="D'Eustachio P."/>
            <person name="Fitch D.H."/>
            <person name="Fulton L.A."/>
            <person name="Fulton R.E."/>
            <person name="Griffiths-Jones S."/>
            <person name="Harris T.W."/>
            <person name="Hillier L.W."/>
            <person name="Kamath R."/>
            <person name="Kuwabara P.E."/>
            <person name="Mardis E.R."/>
            <person name="Marra M.A."/>
            <person name="Miner T.L."/>
            <person name="Minx P."/>
            <person name="Mullikin J.C."/>
            <person name="Plumb R.W."/>
            <person name="Rogers J."/>
            <person name="Schein J.E."/>
            <person name="Sohrmann M."/>
            <person name="Spieth J."/>
            <person name="Stajich J.E."/>
            <person name="Wei C."/>
            <person name="Willey D."/>
            <person name="Wilson R.K."/>
            <person name="Durbin R."/>
            <person name="Waterston R.H."/>
        </authorList>
    </citation>
    <scope>NUCLEOTIDE SEQUENCE [LARGE SCALE GENOMIC DNA]</scope>
    <source>
        <strain evidence="1 2">AF16</strain>
    </source>
</reference>
<name>H8WH22_CAEBR</name>
<evidence type="ECO:0000313" key="2">
    <source>
        <dbReference type="Proteomes" id="UP000008549"/>
    </source>
</evidence>
<organism evidence="1 2">
    <name type="scientific">Caenorhabditis briggsae</name>
    <dbReference type="NCBI Taxonomy" id="6238"/>
    <lineage>
        <taxon>Eukaryota</taxon>
        <taxon>Metazoa</taxon>
        <taxon>Ecdysozoa</taxon>
        <taxon>Nematoda</taxon>
        <taxon>Chromadorea</taxon>
        <taxon>Rhabditida</taxon>
        <taxon>Rhabditina</taxon>
        <taxon>Rhabditomorpha</taxon>
        <taxon>Rhabditoidea</taxon>
        <taxon>Rhabditidae</taxon>
        <taxon>Peloderinae</taxon>
        <taxon>Caenorhabditis</taxon>
    </lineage>
</organism>
<proteinExistence type="predicted"/>
<dbReference type="CTD" id="68918111"/>
<dbReference type="STRING" id="6238.H8WH22"/>
<dbReference type="KEGG" id="cbr:CBG_26633"/>
<sequence length="35" mass="3762">MKVKETGKIVISNAYVDLTEASELPTVPTDLASKL</sequence>
<dbReference type="AlphaFoldDB" id="H8WH22"/>
<evidence type="ECO:0000313" key="1">
    <source>
        <dbReference type="EMBL" id="CCG58655.1"/>
    </source>
</evidence>
<protein>
    <submittedName>
        <fullName evidence="1">Protein CBG26633</fullName>
    </submittedName>
</protein>
<keyword evidence="2" id="KW-1185">Reference proteome</keyword>
<reference evidence="1 2" key="2">
    <citation type="journal article" date="2011" name="PLoS Genet.">
        <title>Caenorhabditis briggsae recombinant inbred line genotypes reveal inter-strain incompatibility and the evolution of recombination.</title>
        <authorList>
            <person name="Ross J.A."/>
            <person name="Koboldt D.C."/>
            <person name="Staisch J.E."/>
            <person name="Chamberlin H.M."/>
            <person name="Gupta B.P."/>
            <person name="Miller R.D."/>
            <person name="Baird S.E."/>
            <person name="Haag E.S."/>
        </authorList>
    </citation>
    <scope>NUCLEOTIDE SEQUENCE [LARGE SCALE GENOMIC DNA]</scope>
    <source>
        <strain evidence="1 2">AF16</strain>
    </source>
</reference>
<dbReference type="WormBase" id="CBG26633">
    <property type="protein sequence ID" value="CBP37880"/>
    <property type="gene ID" value="WBGene00088047"/>
</dbReference>
<dbReference type="Proteomes" id="UP000008549">
    <property type="component" value="Unassembled WGS sequence"/>
</dbReference>
<dbReference type="GeneID" id="68918111"/>
<dbReference type="EMBL" id="HE601144">
    <property type="protein sequence ID" value="CCG58655.1"/>
    <property type="molecule type" value="Genomic_DNA"/>
</dbReference>
<gene>
    <name evidence="1 3" type="ORF">CBG26633</name>
    <name evidence="1" type="ORF">CBG_26633</name>
</gene>
<evidence type="ECO:0000313" key="3">
    <source>
        <dbReference type="WormBase" id="CBG26633"/>
    </source>
</evidence>
<dbReference type="eggNOG" id="KOG1206">
    <property type="taxonomic scope" value="Eukaryota"/>
</dbReference>